<dbReference type="Gene3D" id="2.10.25.10">
    <property type="entry name" value="Laminin"/>
    <property type="match status" value="1"/>
</dbReference>
<sequence length="139" mass="15267">MNISLLWACASTVSLILVAYVNESEGSIAGNGANVCSRSQSFAQQYQRSYQMSWKKKSSTKCGLWGWGRCTVYRTVYGVAYRAATRQAYKHVYFCCPGWKQQGSGCPTAICKNACVNGRCSQPDTCSCDAGFYGPTCDR</sequence>
<feature type="chain" id="PRO_5040837361" description="EMI domain-containing protein" evidence="4">
    <location>
        <begin position="27"/>
        <end position="139"/>
    </location>
</feature>
<dbReference type="OrthoDB" id="5985265at2759"/>
<gene>
    <name evidence="7" type="ORF">OS493_039430</name>
</gene>
<feature type="domain" description="EMI" evidence="6">
    <location>
        <begin position="32"/>
        <end position="108"/>
    </location>
</feature>
<reference evidence="7" key="1">
    <citation type="submission" date="2023-01" db="EMBL/GenBank/DDBJ databases">
        <title>Genome assembly of the deep-sea coral Lophelia pertusa.</title>
        <authorList>
            <person name="Herrera S."/>
            <person name="Cordes E."/>
        </authorList>
    </citation>
    <scope>NUCLEOTIDE SEQUENCE</scope>
    <source>
        <strain evidence="7">USNM1676648</strain>
        <tissue evidence="7">Polyp</tissue>
    </source>
</reference>
<dbReference type="PROSITE" id="PS50026">
    <property type="entry name" value="EGF_3"/>
    <property type="match status" value="1"/>
</dbReference>
<keyword evidence="1 4" id="KW-0732">Signal</keyword>
<dbReference type="InterPro" id="IPR011489">
    <property type="entry name" value="EMI_domain"/>
</dbReference>
<comment type="caution">
    <text evidence="7">The sequence shown here is derived from an EMBL/GenBank/DDBJ whole genome shotgun (WGS) entry which is preliminary data.</text>
</comment>
<proteinExistence type="predicted"/>
<feature type="signal peptide" evidence="4">
    <location>
        <begin position="1"/>
        <end position="26"/>
    </location>
</feature>
<dbReference type="AlphaFoldDB" id="A0A9X0CNA7"/>
<evidence type="ECO:0000313" key="8">
    <source>
        <dbReference type="Proteomes" id="UP001163046"/>
    </source>
</evidence>
<evidence type="ECO:0000259" key="5">
    <source>
        <dbReference type="PROSITE" id="PS50026"/>
    </source>
</evidence>
<evidence type="ECO:0008006" key="9">
    <source>
        <dbReference type="Google" id="ProtNLM"/>
    </source>
</evidence>
<dbReference type="Pfam" id="PF07546">
    <property type="entry name" value="EMI"/>
    <property type="match status" value="1"/>
</dbReference>
<keyword evidence="2 3" id="KW-1015">Disulfide bond</keyword>
<evidence type="ECO:0000259" key="6">
    <source>
        <dbReference type="PROSITE" id="PS51041"/>
    </source>
</evidence>
<dbReference type="InterPro" id="IPR000742">
    <property type="entry name" value="EGF"/>
</dbReference>
<comment type="caution">
    <text evidence="3">Lacks conserved residue(s) required for the propagation of feature annotation.</text>
</comment>
<feature type="domain" description="EGF-like" evidence="5">
    <location>
        <begin position="107"/>
        <end position="138"/>
    </location>
</feature>
<accession>A0A9X0CNA7</accession>
<feature type="non-terminal residue" evidence="7">
    <location>
        <position position="139"/>
    </location>
</feature>
<dbReference type="PROSITE" id="PS51041">
    <property type="entry name" value="EMI"/>
    <property type="match status" value="1"/>
</dbReference>
<evidence type="ECO:0000256" key="2">
    <source>
        <dbReference type="ARBA" id="ARBA00023157"/>
    </source>
</evidence>
<evidence type="ECO:0000313" key="7">
    <source>
        <dbReference type="EMBL" id="KAJ7369386.1"/>
    </source>
</evidence>
<dbReference type="EMBL" id="MU827018">
    <property type="protein sequence ID" value="KAJ7369386.1"/>
    <property type="molecule type" value="Genomic_DNA"/>
</dbReference>
<keyword evidence="3" id="KW-0245">EGF-like domain</keyword>
<protein>
    <recommendedName>
        <fullName evidence="9">EMI domain-containing protein</fullName>
    </recommendedName>
</protein>
<keyword evidence="8" id="KW-1185">Reference proteome</keyword>
<evidence type="ECO:0000256" key="1">
    <source>
        <dbReference type="ARBA" id="ARBA00022729"/>
    </source>
</evidence>
<evidence type="ECO:0000256" key="3">
    <source>
        <dbReference type="PROSITE-ProRule" id="PRU00076"/>
    </source>
</evidence>
<organism evidence="7 8">
    <name type="scientific">Desmophyllum pertusum</name>
    <dbReference type="NCBI Taxonomy" id="174260"/>
    <lineage>
        <taxon>Eukaryota</taxon>
        <taxon>Metazoa</taxon>
        <taxon>Cnidaria</taxon>
        <taxon>Anthozoa</taxon>
        <taxon>Hexacorallia</taxon>
        <taxon>Scleractinia</taxon>
        <taxon>Caryophylliina</taxon>
        <taxon>Caryophylliidae</taxon>
        <taxon>Desmophyllum</taxon>
    </lineage>
</organism>
<name>A0A9X0CNA7_9CNID</name>
<dbReference type="PROSITE" id="PS01186">
    <property type="entry name" value="EGF_2"/>
    <property type="match status" value="1"/>
</dbReference>
<dbReference type="Proteomes" id="UP001163046">
    <property type="component" value="Unassembled WGS sequence"/>
</dbReference>
<evidence type="ECO:0000256" key="4">
    <source>
        <dbReference type="SAM" id="SignalP"/>
    </source>
</evidence>
<feature type="disulfide bond" evidence="3">
    <location>
        <begin position="128"/>
        <end position="137"/>
    </location>
</feature>
<dbReference type="PROSITE" id="PS00022">
    <property type="entry name" value="EGF_1"/>
    <property type="match status" value="1"/>
</dbReference>